<comment type="cofactor">
    <cofactor evidence="1">
        <name>pyridoxal 5'-phosphate</name>
        <dbReference type="ChEBI" id="CHEBI:597326"/>
    </cofactor>
</comment>
<dbReference type="SUPFAM" id="SSF53383">
    <property type="entry name" value="PLP-dependent transferases"/>
    <property type="match status" value="1"/>
</dbReference>
<evidence type="ECO:0000256" key="7">
    <source>
        <dbReference type="ARBA" id="ARBA00023163"/>
    </source>
</evidence>
<keyword evidence="4" id="KW-0663">Pyridoxal phosphate</keyword>
<dbReference type="PROSITE" id="PS50949">
    <property type="entry name" value="HTH_GNTR"/>
    <property type="match status" value="1"/>
</dbReference>
<dbReference type="Gene3D" id="1.10.10.10">
    <property type="entry name" value="Winged helix-like DNA-binding domain superfamily/Winged helix DNA-binding domain"/>
    <property type="match status" value="1"/>
</dbReference>
<evidence type="ECO:0000256" key="6">
    <source>
        <dbReference type="ARBA" id="ARBA00023125"/>
    </source>
</evidence>
<dbReference type="InterPro" id="IPR015421">
    <property type="entry name" value="PyrdxlP-dep_Trfase_major"/>
</dbReference>
<feature type="domain" description="HTH gntR-type" evidence="8">
    <location>
        <begin position="13"/>
        <end position="81"/>
    </location>
</feature>
<evidence type="ECO:0000256" key="2">
    <source>
        <dbReference type="ARBA" id="ARBA00005384"/>
    </source>
</evidence>
<dbReference type="InterPro" id="IPR051446">
    <property type="entry name" value="HTH_trans_reg/aminotransferase"/>
</dbReference>
<evidence type="ECO:0000313" key="9">
    <source>
        <dbReference type="EMBL" id="MFD0943797.1"/>
    </source>
</evidence>
<gene>
    <name evidence="9" type="ORF">ACFQ0V_08465</name>
</gene>
<protein>
    <submittedName>
        <fullName evidence="9">PLP-dependent aminotransferase family protein</fullName>
    </submittedName>
</protein>
<evidence type="ECO:0000313" key="10">
    <source>
        <dbReference type="Proteomes" id="UP001596976"/>
    </source>
</evidence>
<dbReference type="GO" id="GO:0008483">
    <property type="term" value="F:transaminase activity"/>
    <property type="evidence" value="ECO:0007669"/>
    <property type="project" value="UniProtKB-KW"/>
</dbReference>
<accession>A0ABW3GYA3</accession>
<dbReference type="InterPro" id="IPR015424">
    <property type="entry name" value="PyrdxlP-dep_Trfase"/>
</dbReference>
<dbReference type="InterPro" id="IPR004839">
    <property type="entry name" value="Aminotransferase_I/II_large"/>
</dbReference>
<comment type="similarity">
    <text evidence="2">In the C-terminal section; belongs to the class-I pyridoxal-phosphate-dependent aminotransferase family.</text>
</comment>
<dbReference type="InterPro" id="IPR036388">
    <property type="entry name" value="WH-like_DNA-bd_sf"/>
</dbReference>
<keyword evidence="3 9" id="KW-0032">Aminotransferase</keyword>
<dbReference type="PANTHER" id="PTHR46577">
    <property type="entry name" value="HTH-TYPE TRANSCRIPTIONAL REGULATORY PROTEIN GABR"/>
    <property type="match status" value="1"/>
</dbReference>
<organism evidence="9 10">
    <name type="scientific">Savagea faecisuis</name>
    <dbReference type="NCBI Taxonomy" id="1274803"/>
    <lineage>
        <taxon>Bacteria</taxon>
        <taxon>Bacillati</taxon>
        <taxon>Bacillota</taxon>
        <taxon>Bacilli</taxon>
        <taxon>Bacillales</taxon>
        <taxon>Caryophanaceae</taxon>
        <taxon>Savagea</taxon>
    </lineage>
</organism>
<evidence type="ECO:0000256" key="4">
    <source>
        <dbReference type="ARBA" id="ARBA00022898"/>
    </source>
</evidence>
<comment type="caution">
    <text evidence="9">The sequence shown here is derived from an EMBL/GenBank/DDBJ whole genome shotgun (WGS) entry which is preliminary data.</text>
</comment>
<dbReference type="Pfam" id="PF00392">
    <property type="entry name" value="GntR"/>
    <property type="match status" value="1"/>
</dbReference>
<sequence length="465" mass="53534">MEFLFIELQKNDQPLYEQIYEQIRNKITDNELKPGDKLPSKRKLASFLEVSQTTIELAYAQLHAEGYIRSEARRGFFVEQIDELTPVSAPITIAPSLEQERPSYDYDFSPGTIDTSEFPFATWRKYAKEIIDASYQDLLQLGHPQGDVELRSEIAQYIAHSRGVHCTPEQIIIGSGTEQLMALLLRMLGNQSLFAIENPGYLQMHPVFEHHHHPIVPIDVDQDGMIVEQLIQSEATAAFVTPSHQFPTGAVLSASRKATLLNWAYARKERFIVEDDYDSEFRYSGRPIPALKSLDQHGKVIYMSTFSKAFMPSLRMAYMVLPPALYETFKYDVIQYAATVPRFDQQIVARFMKNGHFARHLNRMRTVYKRKMQTVIDTLSTLSPKLTFFGEHAGMHVMIQLEDDRTEEHLLSLAHKQNIRLIGISQYYVQRTEQRPTFLLGFGGIPNDQIENAIHTLWRSWDLSL</sequence>
<evidence type="ECO:0000259" key="8">
    <source>
        <dbReference type="PROSITE" id="PS50949"/>
    </source>
</evidence>
<dbReference type="RefSeq" id="WP_381012232.1">
    <property type="nucleotide sequence ID" value="NZ_JBHTJF010000028.1"/>
</dbReference>
<name>A0ABW3GYA3_9BACL</name>
<dbReference type="EMBL" id="JBHTJF010000028">
    <property type="protein sequence ID" value="MFD0943797.1"/>
    <property type="molecule type" value="Genomic_DNA"/>
</dbReference>
<evidence type="ECO:0000256" key="5">
    <source>
        <dbReference type="ARBA" id="ARBA00023015"/>
    </source>
</evidence>
<keyword evidence="3 9" id="KW-0808">Transferase</keyword>
<dbReference type="PANTHER" id="PTHR46577:SF1">
    <property type="entry name" value="HTH-TYPE TRANSCRIPTIONAL REGULATORY PROTEIN GABR"/>
    <property type="match status" value="1"/>
</dbReference>
<dbReference type="Proteomes" id="UP001596976">
    <property type="component" value="Unassembled WGS sequence"/>
</dbReference>
<keyword evidence="6" id="KW-0238">DNA-binding</keyword>
<dbReference type="InterPro" id="IPR000524">
    <property type="entry name" value="Tscrpt_reg_HTH_GntR"/>
</dbReference>
<proteinExistence type="inferred from homology"/>
<dbReference type="Pfam" id="PF00155">
    <property type="entry name" value="Aminotran_1_2"/>
    <property type="match status" value="1"/>
</dbReference>
<dbReference type="CDD" id="cd00609">
    <property type="entry name" value="AAT_like"/>
    <property type="match status" value="1"/>
</dbReference>
<dbReference type="SMART" id="SM00345">
    <property type="entry name" value="HTH_GNTR"/>
    <property type="match status" value="1"/>
</dbReference>
<dbReference type="CDD" id="cd07377">
    <property type="entry name" value="WHTH_GntR"/>
    <property type="match status" value="1"/>
</dbReference>
<reference evidence="10" key="1">
    <citation type="journal article" date="2019" name="Int. J. Syst. Evol. Microbiol.">
        <title>The Global Catalogue of Microorganisms (GCM) 10K type strain sequencing project: providing services to taxonomists for standard genome sequencing and annotation.</title>
        <authorList>
            <consortium name="The Broad Institute Genomics Platform"/>
            <consortium name="The Broad Institute Genome Sequencing Center for Infectious Disease"/>
            <person name="Wu L."/>
            <person name="Ma J."/>
        </authorList>
    </citation>
    <scope>NUCLEOTIDE SEQUENCE [LARGE SCALE GENOMIC DNA]</scope>
    <source>
        <strain evidence="10">CCUG 63563</strain>
    </source>
</reference>
<dbReference type="SUPFAM" id="SSF46785">
    <property type="entry name" value="Winged helix' DNA-binding domain"/>
    <property type="match status" value="1"/>
</dbReference>
<keyword evidence="5" id="KW-0805">Transcription regulation</keyword>
<dbReference type="InterPro" id="IPR036390">
    <property type="entry name" value="WH_DNA-bd_sf"/>
</dbReference>
<keyword evidence="10" id="KW-1185">Reference proteome</keyword>
<evidence type="ECO:0000256" key="1">
    <source>
        <dbReference type="ARBA" id="ARBA00001933"/>
    </source>
</evidence>
<dbReference type="Gene3D" id="3.40.640.10">
    <property type="entry name" value="Type I PLP-dependent aspartate aminotransferase-like (Major domain)"/>
    <property type="match status" value="1"/>
</dbReference>
<keyword evidence="7" id="KW-0804">Transcription</keyword>
<evidence type="ECO:0000256" key="3">
    <source>
        <dbReference type="ARBA" id="ARBA00022576"/>
    </source>
</evidence>